<reference evidence="5" key="1">
    <citation type="submission" date="2019-03" db="EMBL/GenBank/DDBJ databases">
        <title>Long read genome sequence of the mycoparasitic Pythium oligandrum ATCC 38472 isolated from sugarbeet rhizosphere.</title>
        <authorList>
            <person name="Gaulin E."/>
        </authorList>
    </citation>
    <scope>NUCLEOTIDE SEQUENCE</scope>
    <source>
        <strain evidence="5">ATCC 38472_TT</strain>
    </source>
</reference>
<dbReference type="Proteomes" id="UP000794436">
    <property type="component" value="Unassembled WGS sequence"/>
</dbReference>
<feature type="domain" description="Crinkler effector protein N-terminal" evidence="4">
    <location>
        <begin position="3"/>
        <end position="114"/>
    </location>
</feature>
<dbReference type="GO" id="GO:0043657">
    <property type="term" value="C:host cell"/>
    <property type="evidence" value="ECO:0007669"/>
    <property type="project" value="UniProtKB-SubCell"/>
</dbReference>
<keyword evidence="3" id="KW-0964">Secreted</keyword>
<name>A0A8K1FC71_PYTOL</name>
<evidence type="ECO:0000256" key="1">
    <source>
        <dbReference type="ARBA" id="ARBA00004340"/>
    </source>
</evidence>
<evidence type="ECO:0000259" key="4">
    <source>
        <dbReference type="Pfam" id="PF20147"/>
    </source>
</evidence>
<organism evidence="5 6">
    <name type="scientific">Pythium oligandrum</name>
    <name type="common">Mycoparasitic fungus</name>
    <dbReference type="NCBI Taxonomy" id="41045"/>
    <lineage>
        <taxon>Eukaryota</taxon>
        <taxon>Sar</taxon>
        <taxon>Stramenopiles</taxon>
        <taxon>Oomycota</taxon>
        <taxon>Peronosporomycetes</taxon>
        <taxon>Pythiales</taxon>
        <taxon>Pythiaceae</taxon>
        <taxon>Pythium</taxon>
    </lineage>
</organism>
<dbReference type="EMBL" id="SPLM01000147">
    <property type="protein sequence ID" value="TMW55544.1"/>
    <property type="molecule type" value="Genomic_DNA"/>
</dbReference>
<comment type="subcellular location">
    <subcellularLocation>
        <location evidence="1">Host cell</location>
    </subcellularLocation>
    <subcellularLocation>
        <location evidence="2">Secreted</location>
    </subcellularLocation>
</comment>
<accession>A0A8K1FC71</accession>
<gene>
    <name evidence="5" type="ORF">Poli38472_010426</name>
</gene>
<dbReference type="Pfam" id="PF20147">
    <property type="entry name" value="Crinkler"/>
    <property type="match status" value="1"/>
</dbReference>
<comment type="caution">
    <text evidence="5">The sequence shown here is derived from an EMBL/GenBank/DDBJ whole genome shotgun (WGS) entry which is preliminary data.</text>
</comment>
<dbReference type="GO" id="GO:0005576">
    <property type="term" value="C:extracellular region"/>
    <property type="evidence" value="ECO:0007669"/>
    <property type="project" value="UniProtKB-SubCell"/>
</dbReference>
<keyword evidence="6" id="KW-1185">Reference proteome</keyword>
<evidence type="ECO:0000256" key="3">
    <source>
        <dbReference type="ARBA" id="ARBA00022525"/>
    </source>
</evidence>
<dbReference type="AlphaFoldDB" id="A0A8K1FC71"/>
<evidence type="ECO:0000313" key="6">
    <source>
        <dbReference type="Proteomes" id="UP000794436"/>
    </source>
</evidence>
<sequence>MRTVFCLVLGVNDVFDLGFPDHAMTAELKYRLGDSVISTARIVVPAHTLKVYVVKADDGIIGLDPDHPDYAQLKQGNSEIEAKYMKDEMLLDSTHSIGHYFRGSRERAIHVLVKPIFRHGMGWTIHPDYAFLSLNATEPLILSSFRRPSENDVNRSKRLLKR</sequence>
<evidence type="ECO:0000313" key="5">
    <source>
        <dbReference type="EMBL" id="TMW55544.1"/>
    </source>
</evidence>
<proteinExistence type="predicted"/>
<protein>
    <recommendedName>
        <fullName evidence="4">Crinkler effector protein N-terminal domain-containing protein</fullName>
    </recommendedName>
</protein>
<dbReference type="InterPro" id="IPR045379">
    <property type="entry name" value="Crinkler_N"/>
</dbReference>
<evidence type="ECO:0000256" key="2">
    <source>
        <dbReference type="ARBA" id="ARBA00004613"/>
    </source>
</evidence>